<evidence type="ECO:0000256" key="4">
    <source>
        <dbReference type="ARBA" id="ARBA00022617"/>
    </source>
</evidence>
<keyword evidence="3" id="KW-0575">Peroxidase</keyword>
<dbReference type="InterPro" id="IPR019791">
    <property type="entry name" value="Haem_peroxidase_animal"/>
</dbReference>
<dbReference type="SUPFAM" id="SSF48113">
    <property type="entry name" value="Heme-dependent peroxidases"/>
    <property type="match status" value="1"/>
</dbReference>
<feature type="compositionally biased region" description="Polar residues" evidence="8">
    <location>
        <begin position="1090"/>
        <end position="1102"/>
    </location>
</feature>
<feature type="compositionally biased region" description="Polar residues" evidence="8">
    <location>
        <begin position="1129"/>
        <end position="1157"/>
    </location>
</feature>
<dbReference type="FunFam" id="1.10.640.10:FF:000003">
    <property type="entry name" value="chorion peroxidase"/>
    <property type="match status" value="1"/>
</dbReference>
<dbReference type="PANTHER" id="PTHR11475">
    <property type="entry name" value="OXIDASE/PEROXIDASE"/>
    <property type="match status" value="1"/>
</dbReference>
<dbReference type="PRINTS" id="PR00457">
    <property type="entry name" value="ANPEROXIDASE"/>
</dbReference>
<dbReference type="GO" id="GO:0006979">
    <property type="term" value="P:response to oxidative stress"/>
    <property type="evidence" value="ECO:0007669"/>
    <property type="project" value="InterPro"/>
</dbReference>
<reference evidence="9 10" key="1">
    <citation type="submission" date="2024-03" db="EMBL/GenBank/DDBJ databases">
        <title>Adaptation during the transition from Ophiocordyceps entomopathogen to insect associate is accompanied by gene loss and intensified selection.</title>
        <authorList>
            <person name="Ward C.M."/>
            <person name="Onetto C.A."/>
            <person name="Borneman A.R."/>
        </authorList>
    </citation>
    <scope>NUCLEOTIDE SEQUENCE [LARGE SCALE GENOMIC DNA]</scope>
    <source>
        <strain evidence="9">AWRI1</strain>
        <tissue evidence="9">Single Adult Female</tissue>
    </source>
</reference>
<feature type="compositionally biased region" description="Polar residues" evidence="8">
    <location>
        <begin position="1251"/>
        <end position="1262"/>
    </location>
</feature>
<feature type="compositionally biased region" description="Acidic residues" evidence="8">
    <location>
        <begin position="1237"/>
        <end position="1250"/>
    </location>
</feature>
<evidence type="ECO:0000313" key="9">
    <source>
        <dbReference type="EMBL" id="KAK7580575.1"/>
    </source>
</evidence>
<keyword evidence="5" id="KW-0732">Signal</keyword>
<proteinExistence type="predicted"/>
<dbReference type="GO" id="GO:0005576">
    <property type="term" value="C:extracellular region"/>
    <property type="evidence" value="ECO:0007669"/>
    <property type="project" value="UniProtKB-SubCell"/>
</dbReference>
<dbReference type="Pfam" id="PF03098">
    <property type="entry name" value="An_peroxidase"/>
    <property type="match status" value="1"/>
</dbReference>
<evidence type="ECO:0000256" key="5">
    <source>
        <dbReference type="ARBA" id="ARBA00022729"/>
    </source>
</evidence>
<evidence type="ECO:0000256" key="1">
    <source>
        <dbReference type="ARBA" id="ARBA00004613"/>
    </source>
</evidence>
<dbReference type="PROSITE" id="PS50292">
    <property type="entry name" value="PEROXIDASE_3"/>
    <property type="match status" value="1"/>
</dbReference>
<evidence type="ECO:0000256" key="2">
    <source>
        <dbReference type="ARBA" id="ARBA00022525"/>
    </source>
</evidence>
<evidence type="ECO:0008006" key="11">
    <source>
        <dbReference type="Google" id="ProtNLM"/>
    </source>
</evidence>
<evidence type="ECO:0000256" key="8">
    <source>
        <dbReference type="SAM" id="MobiDB-lite"/>
    </source>
</evidence>
<evidence type="ECO:0000256" key="7">
    <source>
        <dbReference type="PIRSR" id="PIRSR619791-2"/>
    </source>
</evidence>
<feature type="region of interest" description="Disordered" evidence="8">
    <location>
        <begin position="1068"/>
        <end position="1221"/>
    </location>
</feature>
<dbReference type="GO" id="GO:0004601">
    <property type="term" value="F:peroxidase activity"/>
    <property type="evidence" value="ECO:0007669"/>
    <property type="project" value="UniProtKB-KW"/>
</dbReference>
<feature type="compositionally biased region" description="Basic and acidic residues" evidence="8">
    <location>
        <begin position="1108"/>
        <end position="1119"/>
    </location>
</feature>
<gene>
    <name evidence="9" type="ORF">V9T40_001204</name>
</gene>
<accession>A0AAN9TB71</accession>
<keyword evidence="6 7" id="KW-0408">Iron</keyword>
<name>A0AAN9TB71_9HEMI</name>
<keyword evidence="2" id="KW-0964">Secreted</keyword>
<dbReference type="GO" id="GO:0022412">
    <property type="term" value="P:cellular process involved in reproduction in multicellular organism"/>
    <property type="evidence" value="ECO:0007669"/>
    <property type="project" value="UniProtKB-ARBA"/>
</dbReference>
<dbReference type="PANTHER" id="PTHR11475:SF141">
    <property type="entry name" value="CARDINAL"/>
    <property type="match status" value="1"/>
</dbReference>
<dbReference type="Gene3D" id="1.10.640.10">
    <property type="entry name" value="Haem peroxidase domain superfamily, animal type"/>
    <property type="match status" value="1"/>
</dbReference>
<evidence type="ECO:0000313" key="10">
    <source>
        <dbReference type="Proteomes" id="UP001367676"/>
    </source>
</evidence>
<sequence>MPFRFDTQAKWMDEFSEYLDPKVQNKLNPNILNDWNKRGTANFFGCAIAVRNGVSGMTGVGIRVHHERVIYLLCVYATWSEWYTLVGPYFDGSQNCNFQSTEIRGLDKIQFVKDTKHQSAICRRATLLDGINSQTFIEDIPCAVYSKNLEKSTFYRRPCRGVPTRTWSDSSLPNFRPVVPFSSKTLIDDTVIFELQAPPSSAPLNVMYDSKEYVMSRYLFKTKTQEQENLYGNTDREDNTDALLVVLPYQSLITLINEAVDEGKQQLRVRQLKDENVAPLDPDSPTYKHQQSIVYSQQGSNLSNYGYIEAEATKYLRDKGVHNVINYDSATDLKWADETDCRHFNQPVQCEATPYRSIDGSCNNLKYPKKWGVAMTPFRRALPPTYEDGVSVPRGGFESTSLPSARDVSTKIHRPVYQKDEDFTVMLAVWGQFLDHDITATALSRGVNGTPITCCDSKIQHPECFPVRIKSDDPYYSKFNLKCMEFVRSAPALRCSFGPREQMNQASSYIDGSMVYGNTESLANRLRTFNNGELEMLHTGDGRALLPVSKDTADGCNQDEEIKKGRYCFISGDTRANENTNLVSIHLILARQHNNISNQLRAFNPFWDDETLYQETRRIVAAQLQHITYNEFLPSILGEQLTEKLELYSQKSGYWTKYKDNVDATINNNFATATFRFAHTLIPRMMKMLANDTESPEYIEMHKMLFNPFGLYDGDLDSIIRGAFNTSVEKADNFFTEQLTKHLFESNSKKKSSTKSFGLDLVSLNIQRGRDHGLQTYVEFRKYCNLSSVQTYDDLKGIFDDESLESVSSLYKTVRDIDLYTGGLSEIPIAGGLLGPTLTCLIADQFYRLKYGDRFWYETYEKPQAFTPEQLDEIRKTSLAGIICQNADDLQMVTPLVMRSTKNNNEHVPCSKIPQPKISVWQENAEKKFGLNVIHIRIEYPERVYTWNNQSDTPLSPEILSNGQLTSVVAWTIRSNQNNVVELKGTFAFATKSGKELNGLFELTAETSTYLNVNNMRIKFPIRISDNSSDSDISNSSRIILHTVPVSGGKLVWTGTVSVNLIPLFWSNDTDHRSNKTDETHNSEQDPQKPNESPSSKTTLRQGQEEYAESRELDVDESKFSVPHKRAQDLNSTLTKDGENNSQRKPTESPTSSITHRQGQEEYAESRELDVDQSKFSVPLKRSQDSNSTPTKGEKNDFQNAEQESSKKAVQTGEPTKHTAESKLKKDYDFFKKNGTESEEDLVEDDEEEISTTIPDFVSTNDSSHEDNILYHILENHTPRDTTLEEDEREFLHDLSSDSSAFLNASPKPPSVQEQIITASISVQQLVLPDVAVLNPPADIPTGSIENQTVVWNIDSVHPLSGFFELSHKNGTFRIKYDSDTNVDFILNQGCNYYSKIFLHEPAANESNIFDLDLDGVGNPEGCTVIAPLQLHGSKGTSSTFTWNGNVSLRVRKPRKDLRQEEELSLKLKPKQIYNVEGVDGTISSKEEILWNGSLPVFFPVNNLGWSSTKHAIALPVTWSGNYEESSFIGNFVVLQKAKNSVERREGKFSLKVPESLQEMIKSFDMHQSVVYFTDEILYTQEINIFQFDEIDEWDSNSASKIILIGNFVKDGFVWSGKVIYIVPKNAETTSESNVMLRYRPHGIYQAKIFDATLFAVLDKSSKVLKWWSGVLPPTVIIPSSQPQLETYKSLFNKAIVWSYEEHNAFGHATFKTYGNESNIHLFGDFEFQATSLFENIQTSSLKPNVTYYSPLVLQGEKKYSTETDLINKLEDWRRPNAGIFAPVMLLGNFTEDGTFIWTMQCIVYVEDDY</sequence>
<protein>
    <recommendedName>
        <fullName evidence="11">Peroxidase</fullName>
    </recommendedName>
</protein>
<keyword evidence="3" id="KW-0560">Oxidoreductase</keyword>
<dbReference type="GO" id="GO:0020037">
    <property type="term" value="F:heme binding"/>
    <property type="evidence" value="ECO:0007669"/>
    <property type="project" value="InterPro"/>
</dbReference>
<comment type="caution">
    <text evidence="9">The sequence shown here is derived from an EMBL/GenBank/DDBJ whole genome shotgun (WGS) entry which is preliminary data.</text>
</comment>
<feature type="compositionally biased region" description="Basic and acidic residues" evidence="8">
    <location>
        <begin position="1069"/>
        <end position="1089"/>
    </location>
</feature>
<dbReference type="InterPro" id="IPR037120">
    <property type="entry name" value="Haem_peroxidase_sf_animal"/>
</dbReference>
<keyword evidence="10" id="KW-1185">Reference proteome</keyword>
<keyword evidence="7" id="KW-0479">Metal-binding</keyword>
<organism evidence="9 10">
    <name type="scientific">Parthenolecanium corni</name>
    <dbReference type="NCBI Taxonomy" id="536013"/>
    <lineage>
        <taxon>Eukaryota</taxon>
        <taxon>Metazoa</taxon>
        <taxon>Ecdysozoa</taxon>
        <taxon>Arthropoda</taxon>
        <taxon>Hexapoda</taxon>
        <taxon>Insecta</taxon>
        <taxon>Pterygota</taxon>
        <taxon>Neoptera</taxon>
        <taxon>Paraneoptera</taxon>
        <taxon>Hemiptera</taxon>
        <taxon>Sternorrhyncha</taxon>
        <taxon>Coccoidea</taxon>
        <taxon>Coccidae</taxon>
        <taxon>Parthenolecanium</taxon>
    </lineage>
</organism>
<dbReference type="InterPro" id="IPR010255">
    <property type="entry name" value="Haem_peroxidase_sf"/>
</dbReference>
<dbReference type="CDD" id="cd09823">
    <property type="entry name" value="peroxinectin_like"/>
    <property type="match status" value="1"/>
</dbReference>
<evidence type="ECO:0000256" key="3">
    <source>
        <dbReference type="ARBA" id="ARBA00022559"/>
    </source>
</evidence>
<dbReference type="GO" id="GO:0046872">
    <property type="term" value="F:metal ion binding"/>
    <property type="evidence" value="ECO:0007669"/>
    <property type="project" value="UniProtKB-KW"/>
</dbReference>
<feature type="compositionally biased region" description="Basic and acidic residues" evidence="8">
    <location>
        <begin position="1158"/>
        <end position="1173"/>
    </location>
</feature>
<keyword evidence="4 7" id="KW-0349">Heme</keyword>
<feature type="region of interest" description="Disordered" evidence="8">
    <location>
        <begin position="1236"/>
        <end position="1262"/>
    </location>
</feature>
<comment type="subcellular location">
    <subcellularLocation>
        <location evidence="1">Secreted</location>
    </subcellularLocation>
</comment>
<feature type="binding site" description="axial binding residue" evidence="7">
    <location>
        <position position="679"/>
    </location>
    <ligand>
        <name>heme b</name>
        <dbReference type="ChEBI" id="CHEBI:60344"/>
    </ligand>
    <ligandPart>
        <name>Fe</name>
        <dbReference type="ChEBI" id="CHEBI:18248"/>
    </ligandPart>
</feature>
<dbReference type="Proteomes" id="UP001367676">
    <property type="component" value="Unassembled WGS sequence"/>
</dbReference>
<evidence type="ECO:0000256" key="6">
    <source>
        <dbReference type="ARBA" id="ARBA00023004"/>
    </source>
</evidence>
<dbReference type="EMBL" id="JBBCAQ010000034">
    <property type="protein sequence ID" value="KAK7580575.1"/>
    <property type="molecule type" value="Genomic_DNA"/>
</dbReference>